<accession>A0A6P7GX41</accession>
<dbReference type="GO" id="GO:0003824">
    <property type="term" value="F:catalytic activity"/>
    <property type="evidence" value="ECO:0007669"/>
    <property type="project" value="InterPro"/>
</dbReference>
<dbReference type="AlphaFoldDB" id="A0A6P7GX41"/>
<dbReference type="Gene3D" id="3.60.10.10">
    <property type="entry name" value="Endonuclease/exonuclease/phosphatase"/>
    <property type="match status" value="1"/>
</dbReference>
<reference evidence="2" key="1">
    <citation type="submission" date="2025-08" db="UniProtKB">
        <authorList>
            <consortium name="RefSeq"/>
        </authorList>
    </citation>
    <scope>IDENTIFICATION</scope>
    <source>
        <tissue evidence="2">Whole insect</tissue>
    </source>
</reference>
<dbReference type="RefSeq" id="XP_028148385.1">
    <property type="nucleotide sequence ID" value="XM_028292584.1"/>
</dbReference>
<dbReference type="InterPro" id="IPR005135">
    <property type="entry name" value="Endo/exonuclease/phosphatase"/>
</dbReference>
<evidence type="ECO:0000313" key="2">
    <source>
        <dbReference type="RefSeq" id="XP_028148385.1"/>
    </source>
</evidence>
<organism evidence="2">
    <name type="scientific">Diabrotica virgifera virgifera</name>
    <name type="common">western corn rootworm</name>
    <dbReference type="NCBI Taxonomy" id="50390"/>
    <lineage>
        <taxon>Eukaryota</taxon>
        <taxon>Metazoa</taxon>
        <taxon>Ecdysozoa</taxon>
        <taxon>Arthropoda</taxon>
        <taxon>Hexapoda</taxon>
        <taxon>Insecta</taxon>
        <taxon>Pterygota</taxon>
        <taxon>Neoptera</taxon>
        <taxon>Endopterygota</taxon>
        <taxon>Coleoptera</taxon>
        <taxon>Polyphaga</taxon>
        <taxon>Cucujiformia</taxon>
        <taxon>Chrysomeloidea</taxon>
        <taxon>Chrysomelidae</taxon>
        <taxon>Galerucinae</taxon>
        <taxon>Diabroticina</taxon>
        <taxon>Diabroticites</taxon>
        <taxon>Diabrotica</taxon>
    </lineage>
</organism>
<dbReference type="PANTHER" id="PTHR33776">
    <property type="entry name" value="ENDO/EXONUCLEASE/PHOSPHATASE DOMAIN-CONTAINING PROTEIN"/>
    <property type="match status" value="1"/>
</dbReference>
<feature type="domain" description="Endonuclease/exonuclease/phosphatase" evidence="1">
    <location>
        <begin position="30"/>
        <end position="232"/>
    </location>
</feature>
<dbReference type="PANTHER" id="PTHR33776:SF3">
    <property type="entry name" value="PHD-TYPE DOMAIN-CONTAINING PROTEIN"/>
    <property type="match status" value="1"/>
</dbReference>
<evidence type="ECO:0000259" key="1">
    <source>
        <dbReference type="Pfam" id="PF03372"/>
    </source>
</evidence>
<dbReference type="InParanoid" id="A0A6P7GX41"/>
<sequence>MANYLGTRQLENNNDDFLISNLSNFSVGHLNVRSLNTGFDEFTNYMMELDIDMLGLTETWLNSDMPSFTYRLPGYRFVRKDRLARGGGVALYIKNNIKFSLINLNFPFFEHIAIEFTVKNINYILINIYRPPSVSESVFLDQFEDLLGYVTVAHKNIIIVGDLNINFLSNTTYPNRLKNLLQTLQFDQHIKEPTRFNFTNNTSSLIDIIITSQNIQCIKSGSLAISQCVTDHNLVYTILNLPKITCHKKTVTYRDYSNIIDDLLMEEGRMLDWQQLFVTDSIEEKVEIFTSHINKILNKHAPVKILNKHAPVKTRKISEKPYLPWITTNIKQLIKLRDKAHKKYMRTKTEGSLQYYRQLRNFTKHAIIREKITFFNTVGQSKGKEFWKTAKKLNLTYNENQLYIPDNLNNATNIHNFF</sequence>
<gene>
    <name evidence="2" type="primary">LOC114341776</name>
</gene>
<dbReference type="SUPFAM" id="SSF56219">
    <property type="entry name" value="DNase I-like"/>
    <property type="match status" value="1"/>
</dbReference>
<name>A0A6P7GX41_DIAVI</name>
<dbReference type="InterPro" id="IPR036691">
    <property type="entry name" value="Endo/exonu/phosph_ase_sf"/>
</dbReference>
<protein>
    <submittedName>
        <fullName evidence="2">Uncharacterized protein LOC114341776</fullName>
    </submittedName>
</protein>
<dbReference type="Pfam" id="PF03372">
    <property type="entry name" value="Exo_endo_phos"/>
    <property type="match status" value="1"/>
</dbReference>
<proteinExistence type="predicted"/>